<feature type="compositionally biased region" description="Basic and acidic residues" evidence="1">
    <location>
        <begin position="391"/>
        <end position="400"/>
    </location>
</feature>
<evidence type="ECO:0000256" key="1">
    <source>
        <dbReference type="SAM" id="MobiDB-lite"/>
    </source>
</evidence>
<organism evidence="2">
    <name type="scientific">marine sediment metagenome</name>
    <dbReference type="NCBI Taxonomy" id="412755"/>
    <lineage>
        <taxon>unclassified sequences</taxon>
        <taxon>metagenomes</taxon>
        <taxon>ecological metagenomes</taxon>
    </lineage>
</organism>
<dbReference type="EMBL" id="LAZR01012838">
    <property type="protein sequence ID" value="KKM24842.1"/>
    <property type="molecule type" value="Genomic_DNA"/>
</dbReference>
<reference evidence="2" key="1">
    <citation type="journal article" date="2015" name="Nature">
        <title>Complex archaea that bridge the gap between prokaryotes and eukaryotes.</title>
        <authorList>
            <person name="Spang A."/>
            <person name="Saw J.H."/>
            <person name="Jorgensen S.L."/>
            <person name="Zaremba-Niedzwiedzka K."/>
            <person name="Martijn J."/>
            <person name="Lind A.E."/>
            <person name="van Eijk R."/>
            <person name="Schleper C."/>
            <person name="Guy L."/>
            <person name="Ettema T.J."/>
        </authorList>
    </citation>
    <scope>NUCLEOTIDE SEQUENCE</scope>
</reference>
<feature type="non-terminal residue" evidence="2">
    <location>
        <position position="1116"/>
    </location>
</feature>
<feature type="non-terminal residue" evidence="2">
    <location>
        <position position="1"/>
    </location>
</feature>
<feature type="region of interest" description="Disordered" evidence="1">
    <location>
        <begin position="391"/>
        <end position="423"/>
    </location>
</feature>
<sequence length="1116" mass="124786">ALSVGDAPPWINPVTYFPARLASEVVERTAFGIADIPTRMLAGTKAAMGDEKIREDIMPQGWGWLNPLHPIRTVWRTFKAGEKLKPDTAFNKKLVRALEITSQPELYAPVMSQVSKYRQKMHASAWEKNWKVGMANDITETGVDIAGLLISLFFAKKVPKIGKLFKPAHVRAMEGLTAAERHAVAIGVGGFRTPIHPLPPELLKLASRIKQYAPFAKRPAVEAAKAIFKRATLVGLHGALTTPGDDERVRAFSWRWAYNMTPALSGALGLAHVGKVIAVDALLNTGISMGLYKTAFERAGGWNEDFLKFVGPQLATDIGFALSTRTLPGKMRTAMRSRYSKEVLDRAYGVGKEKNAQWWKKLDEETAPWMGVKPEELKEARVGLFKETKERQEKVEKEMGKPSTRVPMQVNVNDGAGNTRPMEPELANLSGVKAKAIDEKMDRTYITGRAGAKIKWGELPMVVKEEISRQLKDLTPERIKKMNPNTFKQMLYSAAGMNFGEGKRAKVFMLQGPPKGTFESEKVKWWYRGEIGLTRDLHDMTRADRILPTEWDKMYQFEDGEFGGETARVKEAKIGLKGLTAQLAAGRTIDPLRGETSRTLMDKEFTETIGLDARVAEATKKAVEGLREEPPPEAVTEGLPQFFKVGTKPNESNPTNLESRIADHLSSRIRGKDVIVRLKYNKAGNKWKPGLDYKGVKEPYFVISTEGRAVYTTNPTPMRTVRGKSWKVTSVISEGALIQQLYKYANRVTFQTPTSDSIQAPAYKSEVIPKAPPARDPTRTERMRDLIRGNTQRLLQGKAPIRTESSTPVDESMNKALVKEQEGINRAIEQSVKNAYSSKLPDQGRMLNKWGEWATHTREFLTARGIMQRTREVVIKTQQVDSIKGEHGKEIGANYDRGTKTISYSDRLLQQGWNSYRIGGKVWTSREMLKPPPGLRSYDEFKQYMIQHERVHALTGIDGGFINENMANVLALYAMGGRFNKMADQLWRNIEAFESSRIRDPKRRFFVPAAKGRAKEKAGNVMSFFGKGDYMPGGVPVNAGKIIEVFRENFDGTIAKDKEGNPLTKKVWQPYSAGTSPYGDVGRYTDIGPIRTGVSTKGKWLFDKSGKYQKGLKGGV</sequence>
<accession>A0A0F9IBI6</accession>
<evidence type="ECO:0000313" key="2">
    <source>
        <dbReference type="EMBL" id="KKM24842.1"/>
    </source>
</evidence>
<name>A0A0F9IBI6_9ZZZZ</name>
<proteinExistence type="predicted"/>
<gene>
    <name evidence="2" type="ORF">LCGC14_1601050</name>
</gene>
<dbReference type="AlphaFoldDB" id="A0A0F9IBI6"/>
<protein>
    <submittedName>
        <fullName evidence="2">Uncharacterized protein</fullName>
    </submittedName>
</protein>
<comment type="caution">
    <text evidence="2">The sequence shown here is derived from an EMBL/GenBank/DDBJ whole genome shotgun (WGS) entry which is preliminary data.</text>
</comment>